<dbReference type="Pfam" id="PF04103">
    <property type="entry name" value="CD20"/>
    <property type="match status" value="1"/>
</dbReference>
<feature type="transmembrane region" description="Helical" evidence="6">
    <location>
        <begin position="66"/>
        <end position="86"/>
    </location>
</feature>
<dbReference type="GO" id="GO:0016020">
    <property type="term" value="C:membrane"/>
    <property type="evidence" value="ECO:0007669"/>
    <property type="project" value="UniProtKB-SubCell"/>
</dbReference>
<dbReference type="PANTHER" id="PTHR23320:SF128">
    <property type="entry name" value="MEMBRANE-SPANNING 4-DOMAINS SUBFAMILY A MEMBER 4A"/>
    <property type="match status" value="1"/>
</dbReference>
<evidence type="ECO:0000313" key="9">
    <source>
        <dbReference type="RefSeq" id="XP_005744228.1"/>
    </source>
</evidence>
<keyword evidence="5 6" id="KW-0472">Membrane</keyword>
<feature type="transmembrane region" description="Helical" evidence="6">
    <location>
        <begin position="126"/>
        <end position="148"/>
    </location>
</feature>
<dbReference type="PANTHER" id="PTHR23320">
    <property type="entry name" value="MEMBRANE-SPANNING 4-DOMAINS SUBFAMILY A MS4A -RELATED"/>
    <property type="match status" value="1"/>
</dbReference>
<reference evidence="8 9" key="1">
    <citation type="submission" date="2025-04" db="UniProtKB">
        <authorList>
            <consortium name="RefSeq"/>
        </authorList>
    </citation>
    <scope>IDENTIFICATION</scope>
</reference>
<dbReference type="AlphaFoldDB" id="A0A9Y3VU73"/>
<evidence type="ECO:0000313" key="11">
    <source>
        <dbReference type="RefSeq" id="XP_013769057.1"/>
    </source>
</evidence>
<feature type="transmembrane region" description="Helical" evidence="6">
    <location>
        <begin position="186"/>
        <end position="210"/>
    </location>
</feature>
<evidence type="ECO:0000256" key="2">
    <source>
        <dbReference type="ARBA" id="ARBA00009565"/>
    </source>
</evidence>
<dbReference type="RefSeq" id="XP_005744229.1">
    <property type="nucleotide sequence ID" value="XM_005744172.2"/>
</dbReference>
<evidence type="ECO:0000256" key="5">
    <source>
        <dbReference type="ARBA" id="ARBA00023136"/>
    </source>
</evidence>
<dbReference type="RefSeq" id="XP_005744228.1">
    <property type="nucleotide sequence ID" value="XM_005744171.2"/>
</dbReference>
<dbReference type="InterPro" id="IPR007237">
    <property type="entry name" value="CD20-like"/>
</dbReference>
<gene>
    <name evidence="8 9 10 11" type="primary">LOC102203567</name>
</gene>
<keyword evidence="4 6" id="KW-1133">Transmembrane helix</keyword>
<sequence length="239" mass="25306">MASTSITTIGGVMVVTQVIPKDDGSIQLQNASSSTAPAPPPVKKTTPIPVKMDDITVAFMRGQPHALGVVQIMIGLLCILFGLTAISSWAMIAYSPFALGAAFVVSGSVAVAAGRRTSISLVWGSLVSNVISVLIGLAGVAYTCWLLAECPPSDRFCDQQSFIEFKDVEGLRRTCSQNFYMLNVVLYGLLGLFLVLLVLQTCVTIVVCVFSGKAIRLRTPSSLSVASDDCRGLLPPYSP</sequence>
<evidence type="ECO:0000256" key="4">
    <source>
        <dbReference type="ARBA" id="ARBA00022989"/>
    </source>
</evidence>
<evidence type="ECO:0000313" key="8">
    <source>
        <dbReference type="RefSeq" id="XP_005744227.1"/>
    </source>
</evidence>
<dbReference type="RefSeq" id="XP_013769057.1">
    <property type="nucleotide sequence ID" value="XM_013913603.1"/>
</dbReference>
<evidence type="ECO:0000256" key="3">
    <source>
        <dbReference type="ARBA" id="ARBA00022692"/>
    </source>
</evidence>
<protein>
    <submittedName>
        <fullName evidence="8 9">Membrane-spanning 4-domains subfamily A member 4A-like</fullName>
    </submittedName>
</protein>
<dbReference type="GeneID" id="102203567"/>
<name>A0A9Y3VU73_9CICH</name>
<evidence type="ECO:0000256" key="1">
    <source>
        <dbReference type="ARBA" id="ARBA00004141"/>
    </source>
</evidence>
<organism evidence="7 8">
    <name type="scientific">Pundamilia nyererei</name>
    <dbReference type="NCBI Taxonomy" id="303518"/>
    <lineage>
        <taxon>Eukaryota</taxon>
        <taxon>Metazoa</taxon>
        <taxon>Chordata</taxon>
        <taxon>Craniata</taxon>
        <taxon>Vertebrata</taxon>
        <taxon>Euteleostomi</taxon>
        <taxon>Actinopterygii</taxon>
        <taxon>Neopterygii</taxon>
        <taxon>Teleostei</taxon>
        <taxon>Neoteleostei</taxon>
        <taxon>Acanthomorphata</taxon>
        <taxon>Ovalentaria</taxon>
        <taxon>Cichlomorphae</taxon>
        <taxon>Cichliformes</taxon>
        <taxon>Cichlidae</taxon>
        <taxon>African cichlids</taxon>
        <taxon>Pseudocrenilabrinae</taxon>
        <taxon>Haplochromini</taxon>
        <taxon>Pundamilia</taxon>
    </lineage>
</organism>
<evidence type="ECO:0000313" key="10">
    <source>
        <dbReference type="RefSeq" id="XP_005744229.1"/>
    </source>
</evidence>
<accession>A0A9Y3VU73</accession>
<keyword evidence="3 6" id="KW-0812">Transmembrane</keyword>
<proteinExistence type="inferred from homology"/>
<keyword evidence="7" id="KW-1185">Reference proteome</keyword>
<dbReference type="InterPro" id="IPR030417">
    <property type="entry name" value="MS4A"/>
</dbReference>
<comment type="similarity">
    <text evidence="2">Belongs to the MS4A family.</text>
</comment>
<feature type="transmembrane region" description="Helical" evidence="6">
    <location>
        <begin position="92"/>
        <end position="114"/>
    </location>
</feature>
<evidence type="ECO:0000313" key="7">
    <source>
        <dbReference type="Proteomes" id="UP000695023"/>
    </source>
</evidence>
<evidence type="ECO:0000256" key="6">
    <source>
        <dbReference type="SAM" id="Phobius"/>
    </source>
</evidence>
<dbReference type="Proteomes" id="UP000695023">
    <property type="component" value="Unplaced"/>
</dbReference>
<dbReference type="RefSeq" id="XP_005744227.1">
    <property type="nucleotide sequence ID" value="XM_005744170.1"/>
</dbReference>
<comment type="subcellular location">
    <subcellularLocation>
        <location evidence="1">Membrane</location>
        <topology evidence="1">Multi-pass membrane protein</topology>
    </subcellularLocation>
</comment>